<comment type="caution">
    <text evidence="1">The sequence shown here is derived from an EMBL/GenBank/DDBJ whole genome shotgun (WGS) entry which is preliminary data.</text>
</comment>
<sequence length="62" mass="7132">MTTTNHFGDWVEIIERGDCGFTYVRFYADAPKWVRNEAINRFGRGTVFLPPRQNRVAGRVAA</sequence>
<protein>
    <submittedName>
        <fullName evidence="1">Uncharacterized protein</fullName>
    </submittedName>
</protein>
<proteinExistence type="predicted"/>
<dbReference type="EMBL" id="NRSJ01000021">
    <property type="protein sequence ID" value="MBK1705359.1"/>
    <property type="molecule type" value="Genomic_DNA"/>
</dbReference>
<name>A0AAJ0U4Y4_9GAMM</name>
<dbReference type="Proteomes" id="UP001296776">
    <property type="component" value="Unassembled WGS sequence"/>
</dbReference>
<keyword evidence="2" id="KW-1185">Reference proteome</keyword>
<reference evidence="1" key="1">
    <citation type="submission" date="2017-08" db="EMBL/GenBank/DDBJ databases">
        <authorList>
            <person name="Imhoff J.F."/>
            <person name="Rahn T."/>
            <person name="Kuenzel S."/>
            <person name="Neulinger S.C."/>
        </authorList>
    </citation>
    <scope>NUCLEOTIDE SEQUENCE</scope>
    <source>
        <strain evidence="1">DSM 11080</strain>
    </source>
</reference>
<evidence type="ECO:0000313" key="1">
    <source>
        <dbReference type="EMBL" id="MBK1705359.1"/>
    </source>
</evidence>
<dbReference type="RefSeq" id="WP_200346571.1">
    <property type="nucleotide sequence ID" value="NZ_NRSJ01000021.1"/>
</dbReference>
<reference evidence="1" key="2">
    <citation type="journal article" date="2020" name="Microorganisms">
        <title>Osmotic Adaptation and Compatible Solute Biosynthesis of Phototrophic Bacteria as Revealed from Genome Analyses.</title>
        <authorList>
            <person name="Imhoff J.F."/>
            <person name="Rahn T."/>
            <person name="Kunzel S."/>
            <person name="Keller A."/>
            <person name="Neulinger S.C."/>
        </authorList>
    </citation>
    <scope>NUCLEOTIDE SEQUENCE</scope>
    <source>
        <strain evidence="1">DSM 11080</strain>
    </source>
</reference>
<dbReference type="AlphaFoldDB" id="A0AAJ0U4Y4"/>
<evidence type="ECO:0000313" key="2">
    <source>
        <dbReference type="Proteomes" id="UP001296776"/>
    </source>
</evidence>
<accession>A0AAJ0U4Y4</accession>
<gene>
    <name evidence="1" type="ORF">CKO40_12575</name>
</gene>
<organism evidence="1 2">
    <name type="scientific">Halochromatium glycolicum</name>
    <dbReference type="NCBI Taxonomy" id="85075"/>
    <lineage>
        <taxon>Bacteria</taxon>
        <taxon>Pseudomonadati</taxon>
        <taxon>Pseudomonadota</taxon>
        <taxon>Gammaproteobacteria</taxon>
        <taxon>Chromatiales</taxon>
        <taxon>Chromatiaceae</taxon>
        <taxon>Halochromatium</taxon>
    </lineage>
</organism>